<dbReference type="Pfam" id="PF03372">
    <property type="entry name" value="Exo_endo_phos"/>
    <property type="match status" value="1"/>
</dbReference>
<sequence>MNRNKFLKTLSAVCISTLLISCGQKKEQKPLRLLYWNIQNGMWCGQDDNYEKFTTWVKQQDPDICVWCEAQSIYKNGTADPLDSQERFLVDNWGVLAKRYGHPYWYIGGHRDNYPQVITSKYPIENIKKIIGEEPNQVVTHGAGWAKIIVDEKVLNIVTLHTWPQQWAFRTEDQEASKAENGGDKYRRMEIEYICKHTIGTSTNATNEYWMMMGDFNSRNRTDNAIYRYPEDSPKFLTQDYIAQETPYVDVIAKKYPNEFKTTTGKEARIDYVYCTQPLFDIIQYADVITDEYTKPVRDPKELSNFWWPSDHRPIIIDFDLSKLK</sequence>
<keyword evidence="5" id="KW-0378">Hydrolase</keyword>
<dbReference type="InterPro" id="IPR005135">
    <property type="entry name" value="Endo/exonuclease/phosphatase"/>
</dbReference>
<dbReference type="Proteomes" id="UP000315827">
    <property type="component" value="Unassembled WGS sequence"/>
</dbReference>
<evidence type="ECO:0000313" key="7">
    <source>
        <dbReference type="Proteomes" id="UP000095455"/>
    </source>
</evidence>
<proteinExistence type="predicted"/>
<evidence type="ECO:0000313" key="3">
    <source>
        <dbReference type="EMBL" id="MCB6517536.1"/>
    </source>
</evidence>
<dbReference type="EMBL" id="JAJCNI010000006">
    <property type="protein sequence ID" value="MCB6517536.1"/>
    <property type="molecule type" value="Genomic_DNA"/>
</dbReference>
<dbReference type="GO" id="GO:0004519">
    <property type="term" value="F:endonuclease activity"/>
    <property type="evidence" value="ECO:0007669"/>
    <property type="project" value="UniProtKB-KW"/>
</dbReference>
<reference evidence="5 8" key="2">
    <citation type="submission" date="2019-07" db="EMBL/GenBank/DDBJ databases">
        <title>Genome sequencing of Parabacteroides distasonis iSURF_7.</title>
        <authorList>
            <person name="Degefu H.N."/>
            <person name="Ruoff K.L."/>
            <person name="Price C.E."/>
            <person name="Valls R.A."/>
            <person name="O'Toole G.A."/>
        </authorList>
    </citation>
    <scope>NUCLEOTIDE SEQUENCE [LARGE SCALE GENOMIC DNA]</scope>
    <source>
        <strain evidence="5 8">CFPLTA003_1B</strain>
    </source>
</reference>
<reference evidence="3" key="3">
    <citation type="submission" date="2021-10" db="EMBL/GenBank/DDBJ databases">
        <title>Collection of gut derived symbiotic bacterial strains cultured from healthy donors.</title>
        <authorList>
            <person name="Lin H."/>
            <person name="Littmann E."/>
            <person name="Kohout C."/>
            <person name="Pamer E.G."/>
        </authorList>
    </citation>
    <scope>NUCLEOTIDE SEQUENCE</scope>
    <source>
        <strain evidence="3">DFI.2.94</strain>
    </source>
</reference>
<dbReference type="Gene3D" id="3.60.10.10">
    <property type="entry name" value="Endonuclease/exonuclease/phosphatase"/>
    <property type="match status" value="1"/>
</dbReference>
<evidence type="ECO:0000313" key="5">
    <source>
        <dbReference type="EMBL" id="TWV58958.1"/>
    </source>
</evidence>
<dbReference type="Proteomes" id="UP001221009">
    <property type="component" value="Chromosome"/>
</dbReference>
<dbReference type="AlphaFoldDB" id="A0A174SWH5"/>
<dbReference type="Proteomes" id="UP000095455">
    <property type="component" value="Unassembled WGS sequence"/>
</dbReference>
<evidence type="ECO:0000313" key="6">
    <source>
        <dbReference type="EMBL" id="WET63490.1"/>
    </source>
</evidence>
<dbReference type="Proteomes" id="UP001198806">
    <property type="component" value="Unassembled WGS sequence"/>
</dbReference>
<dbReference type="InterPro" id="IPR036691">
    <property type="entry name" value="Endo/exonu/phosph_ase_sf"/>
</dbReference>
<reference evidence="4" key="4">
    <citation type="submission" date="2023-01" db="EMBL/GenBank/DDBJ databases">
        <title>Human gut microbiome strain richness.</title>
        <authorList>
            <person name="Chen-Liaw A."/>
        </authorList>
    </citation>
    <scope>NUCLEOTIDE SEQUENCE</scope>
    <source>
        <strain evidence="4">D35st1_E5_D35t1_190705</strain>
    </source>
</reference>
<dbReference type="RefSeq" id="WP_005863587.1">
    <property type="nucleotide sequence ID" value="NZ_BAABYH010000001.1"/>
</dbReference>
<feature type="domain" description="Endonuclease/exonuclease/phosphatase" evidence="1">
    <location>
        <begin position="34"/>
        <end position="312"/>
    </location>
</feature>
<dbReference type="EMBL" id="CP120353">
    <property type="protein sequence ID" value="WET63490.1"/>
    <property type="molecule type" value="Genomic_DNA"/>
</dbReference>
<keyword evidence="5" id="KW-0540">Nuclease</keyword>
<dbReference type="PROSITE" id="PS51257">
    <property type="entry name" value="PROKAR_LIPOPROTEIN"/>
    <property type="match status" value="1"/>
</dbReference>
<evidence type="ECO:0000259" key="1">
    <source>
        <dbReference type="Pfam" id="PF03372"/>
    </source>
</evidence>
<evidence type="ECO:0000313" key="2">
    <source>
        <dbReference type="EMBL" id="CUO62620.1"/>
    </source>
</evidence>
<organism evidence="5 8">
    <name type="scientific">Parabacteroides distasonis</name>
    <dbReference type="NCBI Taxonomy" id="823"/>
    <lineage>
        <taxon>Bacteria</taxon>
        <taxon>Pseudomonadati</taxon>
        <taxon>Bacteroidota</taxon>
        <taxon>Bacteroidia</taxon>
        <taxon>Bacteroidales</taxon>
        <taxon>Tannerellaceae</taxon>
        <taxon>Parabacteroides</taxon>
    </lineage>
</organism>
<evidence type="ECO:0000313" key="8">
    <source>
        <dbReference type="Proteomes" id="UP000315827"/>
    </source>
</evidence>
<dbReference type="Proteomes" id="UP001211522">
    <property type="component" value="Unassembled WGS sequence"/>
</dbReference>
<evidence type="ECO:0000313" key="4">
    <source>
        <dbReference type="EMBL" id="MDB9137031.1"/>
    </source>
</evidence>
<reference evidence="2 7" key="1">
    <citation type="submission" date="2015-09" db="EMBL/GenBank/DDBJ databases">
        <authorList>
            <consortium name="Pathogen Informatics"/>
        </authorList>
    </citation>
    <scope>NUCLEOTIDE SEQUENCE [LARGE SCALE GENOMIC DNA]</scope>
    <source>
        <strain evidence="2 7">2789STDY5608822</strain>
    </source>
</reference>
<dbReference type="EMBL" id="JAQMPX010000004">
    <property type="protein sequence ID" value="MDB9137031.1"/>
    <property type="molecule type" value="Genomic_DNA"/>
</dbReference>
<name>A0A174SWH5_PARDI</name>
<dbReference type="EMBL" id="VOHW01000017">
    <property type="protein sequence ID" value="TWV58958.1"/>
    <property type="molecule type" value="Genomic_DNA"/>
</dbReference>
<dbReference type="SUPFAM" id="SSF56219">
    <property type="entry name" value="DNase I-like"/>
    <property type="match status" value="1"/>
</dbReference>
<keyword evidence="5" id="KW-0255">Endonuclease</keyword>
<accession>A0A174SWH5</accession>
<reference evidence="6" key="5">
    <citation type="submission" date="2023-03" db="EMBL/GenBank/DDBJ databases">
        <title>Parabacteroides distasonis, a bacteria resistant against UC.</title>
        <authorList>
            <person name="Dai W."/>
        </authorList>
    </citation>
    <scope>NUCLEOTIDE SEQUENCE</scope>
    <source>
        <strain evidence="6">F1-28</strain>
    </source>
</reference>
<gene>
    <name evidence="2" type="ORF">ERS852380_02734</name>
    <name evidence="5" type="ORF">FSA05_19525</name>
    <name evidence="3" type="ORF">LI194_06960</name>
    <name evidence="6" type="ORF">P2T59_17540</name>
    <name evidence="4" type="ORF">PN612_00740</name>
</gene>
<dbReference type="EMBL" id="CYYK01000009">
    <property type="protein sequence ID" value="CUO62620.1"/>
    <property type="molecule type" value="Genomic_DNA"/>
</dbReference>
<protein>
    <submittedName>
        <fullName evidence="5">Endonuclease</fullName>
    </submittedName>
    <submittedName>
        <fullName evidence="2">Uncharacterized protein conserved in bacteria</fullName>
    </submittedName>
</protein>